<dbReference type="GO" id="GO:0005576">
    <property type="term" value="C:extracellular region"/>
    <property type="evidence" value="ECO:0007669"/>
    <property type="project" value="UniProtKB-SubCell"/>
</dbReference>
<dbReference type="AlphaFoldDB" id="A0A6A4R970"/>
<evidence type="ECO:0000256" key="3">
    <source>
        <dbReference type="ARBA" id="ARBA00022525"/>
    </source>
</evidence>
<evidence type="ECO:0000313" key="9">
    <source>
        <dbReference type="EMBL" id="KAE9621616.1"/>
    </source>
</evidence>
<comment type="similarity">
    <text evidence="2">Belongs to the CLV3/ESR signal peptide family.</text>
</comment>
<dbReference type="PANTHER" id="PTHR36016">
    <property type="entry name" value="CLAVATA3/ESR (CLE)-RELATED PROTEIN 7"/>
    <property type="match status" value="1"/>
</dbReference>
<feature type="signal peptide" evidence="8">
    <location>
        <begin position="1"/>
        <end position="23"/>
    </location>
</feature>
<gene>
    <name evidence="9" type="ORF">Lalb_Chr01g0016671</name>
</gene>
<evidence type="ECO:0000256" key="7">
    <source>
        <dbReference type="ARBA" id="ARBA00023278"/>
    </source>
</evidence>
<dbReference type="Proteomes" id="UP000447434">
    <property type="component" value="Chromosome 1"/>
</dbReference>
<organism evidence="9 10">
    <name type="scientific">Lupinus albus</name>
    <name type="common">White lupine</name>
    <name type="synonym">Lupinus termis</name>
    <dbReference type="NCBI Taxonomy" id="3870"/>
    <lineage>
        <taxon>Eukaryota</taxon>
        <taxon>Viridiplantae</taxon>
        <taxon>Streptophyta</taxon>
        <taxon>Embryophyta</taxon>
        <taxon>Tracheophyta</taxon>
        <taxon>Spermatophyta</taxon>
        <taxon>Magnoliopsida</taxon>
        <taxon>eudicotyledons</taxon>
        <taxon>Gunneridae</taxon>
        <taxon>Pentapetalae</taxon>
        <taxon>rosids</taxon>
        <taxon>fabids</taxon>
        <taxon>Fabales</taxon>
        <taxon>Fabaceae</taxon>
        <taxon>Papilionoideae</taxon>
        <taxon>50 kb inversion clade</taxon>
        <taxon>genistoids sensu lato</taxon>
        <taxon>core genistoids</taxon>
        <taxon>Genisteae</taxon>
        <taxon>Lupinus</taxon>
    </lineage>
</organism>
<keyword evidence="4 8" id="KW-0732">Signal</keyword>
<dbReference type="InterPro" id="IPR039617">
    <property type="entry name" value="CLAVATA3-CLE"/>
</dbReference>
<evidence type="ECO:0000256" key="8">
    <source>
        <dbReference type="SAM" id="SignalP"/>
    </source>
</evidence>
<keyword evidence="6" id="KW-0325">Glycoprotein</keyword>
<comment type="caution">
    <text evidence="9">The sequence shown here is derived from an EMBL/GenBank/DDBJ whole genome shotgun (WGS) entry which is preliminary data.</text>
</comment>
<dbReference type="PANTHER" id="PTHR36016:SF4">
    <property type="entry name" value="CLAVATA3_ESR (CLE) GENE FAMILY MEMBER"/>
    <property type="match status" value="1"/>
</dbReference>
<keyword evidence="3" id="KW-0964">Secreted</keyword>
<proteinExistence type="inferred from homology"/>
<evidence type="ECO:0000256" key="2">
    <source>
        <dbReference type="ARBA" id="ARBA00005416"/>
    </source>
</evidence>
<dbReference type="GO" id="GO:0030154">
    <property type="term" value="P:cell differentiation"/>
    <property type="evidence" value="ECO:0007669"/>
    <property type="project" value="UniProtKB-KW"/>
</dbReference>
<evidence type="ECO:0000256" key="5">
    <source>
        <dbReference type="ARBA" id="ARBA00022782"/>
    </source>
</evidence>
<name>A0A6A4R970_LUPAL</name>
<keyword evidence="7" id="KW-0379">Hydroxylation</keyword>
<evidence type="ECO:0000256" key="4">
    <source>
        <dbReference type="ARBA" id="ARBA00022729"/>
    </source>
</evidence>
<reference evidence="10" key="1">
    <citation type="journal article" date="2020" name="Nat. Commun.">
        <title>Genome sequence of the cluster root forming white lupin.</title>
        <authorList>
            <person name="Hufnagel B."/>
            <person name="Marques A."/>
            <person name="Soriano A."/>
            <person name="Marques L."/>
            <person name="Divol F."/>
            <person name="Doumas P."/>
            <person name="Sallet E."/>
            <person name="Mancinotti D."/>
            <person name="Carrere S."/>
            <person name="Marande W."/>
            <person name="Arribat S."/>
            <person name="Keller J."/>
            <person name="Huneau C."/>
            <person name="Blein T."/>
            <person name="Aime D."/>
            <person name="Laguerre M."/>
            <person name="Taylor J."/>
            <person name="Schubert V."/>
            <person name="Nelson M."/>
            <person name="Geu-Flores F."/>
            <person name="Crespi M."/>
            <person name="Gallardo-Guerrero K."/>
            <person name="Delaux P.-M."/>
            <person name="Salse J."/>
            <person name="Berges H."/>
            <person name="Guyot R."/>
            <person name="Gouzy J."/>
            <person name="Peret B."/>
        </authorList>
    </citation>
    <scope>NUCLEOTIDE SEQUENCE [LARGE SCALE GENOMIC DNA]</scope>
    <source>
        <strain evidence="10">cv. Amiga</strain>
    </source>
</reference>
<comment type="subcellular location">
    <subcellularLocation>
        <location evidence="1">Secreted</location>
        <location evidence="1">Extracellular space</location>
    </subcellularLocation>
</comment>
<accession>A0A6A4R970</accession>
<feature type="chain" id="PRO_5025629473" evidence="8">
    <location>
        <begin position="24"/>
        <end position="71"/>
    </location>
</feature>
<evidence type="ECO:0000256" key="6">
    <source>
        <dbReference type="ARBA" id="ARBA00023180"/>
    </source>
</evidence>
<dbReference type="EMBL" id="WOCE01000001">
    <property type="protein sequence ID" value="KAE9621616.1"/>
    <property type="molecule type" value="Genomic_DNA"/>
</dbReference>
<dbReference type="OrthoDB" id="1406315at2759"/>
<evidence type="ECO:0000313" key="10">
    <source>
        <dbReference type="Proteomes" id="UP000447434"/>
    </source>
</evidence>
<keyword evidence="10" id="KW-1185">Reference proteome</keyword>
<protein>
    <submittedName>
        <fullName evidence="9">Uncharacterized protein</fullName>
    </submittedName>
</protein>
<evidence type="ECO:0000256" key="1">
    <source>
        <dbReference type="ARBA" id="ARBA00004239"/>
    </source>
</evidence>
<keyword evidence="5" id="KW-0221">Differentiation</keyword>
<sequence>MATSIRVFVVLIIFLLVVVISEARVFPKFSSMSKKINSEVLLHDLIHKYHQKRSMLGLERLSPQGPDPRHH</sequence>